<gene>
    <name evidence="5" type="ORF">UFOPK2683_00544</name>
    <name evidence="6" type="ORF">UFOPK3605_01362</name>
    <name evidence="7" type="ORF">UFOPK3897_01756</name>
    <name evidence="8" type="ORF">UFOPK4121_01779</name>
</gene>
<dbReference type="Gene3D" id="3.40.50.720">
    <property type="entry name" value="NAD(P)-binding Rossmann-like Domain"/>
    <property type="match status" value="2"/>
</dbReference>
<protein>
    <submittedName>
        <fullName evidence="7">Unannotated protein</fullName>
    </submittedName>
</protein>
<dbReference type="InterPro" id="IPR006139">
    <property type="entry name" value="D-isomer_2_OHA_DH_cat_dom"/>
</dbReference>
<dbReference type="GO" id="GO:0016618">
    <property type="term" value="F:hydroxypyruvate reductase [NAD(P)H] activity"/>
    <property type="evidence" value="ECO:0007669"/>
    <property type="project" value="TreeGrafter"/>
</dbReference>
<sequence>MSKPIALVTAPFRGPGLETLNGIAEVVLDPWIDHFPLRLLDGDGLAEMVVATKAEILIVESDFVNGAVLDLPLTAIGSCRGDPNNVDVKTATERGIPVLRAPGRNADAVAEMTVALLLSVNRGIVQADSDVRSGQVYQKGTIPYQRFRAWQLEGRVAGIVGLGAVGRSTKWRLEGLGMKVITADPYSADATHSLDDLLAESDIVSLHAAVTPETSGMIGAKEFAKMKEGSIFINSARAQLHDTDALVDAISSQHLSGAGLDHFVGENLAVDHPLCAFPNVVLTPHIGGATYNTEVNHSIMIADGLVTLFSGGQPTNLVNPEVLK</sequence>
<accession>A0A6J7NE39</accession>
<dbReference type="PANTHER" id="PTHR10996">
    <property type="entry name" value="2-HYDROXYACID DEHYDROGENASE-RELATED"/>
    <property type="match status" value="1"/>
</dbReference>
<dbReference type="GO" id="GO:0005829">
    <property type="term" value="C:cytosol"/>
    <property type="evidence" value="ECO:0007669"/>
    <property type="project" value="TreeGrafter"/>
</dbReference>
<evidence type="ECO:0000256" key="1">
    <source>
        <dbReference type="ARBA" id="ARBA00023002"/>
    </source>
</evidence>
<dbReference type="GO" id="GO:0051287">
    <property type="term" value="F:NAD binding"/>
    <property type="evidence" value="ECO:0007669"/>
    <property type="project" value="InterPro"/>
</dbReference>
<dbReference type="PANTHER" id="PTHR10996:SF178">
    <property type="entry name" value="2-HYDROXYACID DEHYDROGENASE YGL185C-RELATED"/>
    <property type="match status" value="1"/>
</dbReference>
<evidence type="ECO:0000259" key="3">
    <source>
        <dbReference type="Pfam" id="PF00389"/>
    </source>
</evidence>
<dbReference type="SUPFAM" id="SSF51735">
    <property type="entry name" value="NAD(P)-binding Rossmann-fold domains"/>
    <property type="match status" value="1"/>
</dbReference>
<evidence type="ECO:0000313" key="5">
    <source>
        <dbReference type="EMBL" id="CAB4720008.1"/>
    </source>
</evidence>
<dbReference type="EMBL" id="CAFBPQ010000127">
    <property type="protein sequence ID" value="CAB5034874.1"/>
    <property type="molecule type" value="Genomic_DNA"/>
</dbReference>
<evidence type="ECO:0000313" key="6">
    <source>
        <dbReference type="EMBL" id="CAB4915045.1"/>
    </source>
</evidence>
<evidence type="ECO:0000313" key="7">
    <source>
        <dbReference type="EMBL" id="CAB4991551.1"/>
    </source>
</evidence>
<dbReference type="InterPro" id="IPR036291">
    <property type="entry name" value="NAD(P)-bd_dom_sf"/>
</dbReference>
<dbReference type="AlphaFoldDB" id="A0A6J7NE39"/>
<proteinExistence type="predicted"/>
<reference evidence="7" key="1">
    <citation type="submission" date="2020-05" db="EMBL/GenBank/DDBJ databases">
        <authorList>
            <person name="Chiriac C."/>
            <person name="Salcher M."/>
            <person name="Ghai R."/>
            <person name="Kavagutti S V."/>
        </authorList>
    </citation>
    <scope>NUCLEOTIDE SEQUENCE</scope>
</reference>
<dbReference type="EMBL" id="CAFBMM010000090">
    <property type="protein sequence ID" value="CAB4915045.1"/>
    <property type="molecule type" value="Genomic_DNA"/>
</dbReference>
<keyword evidence="1" id="KW-0560">Oxidoreductase</keyword>
<dbReference type="InterPro" id="IPR006140">
    <property type="entry name" value="D-isomer_DH_NAD-bd"/>
</dbReference>
<feature type="domain" description="D-isomer specific 2-hydroxyacid dehydrogenase catalytic" evidence="3">
    <location>
        <begin position="52"/>
        <end position="319"/>
    </location>
</feature>
<dbReference type="SUPFAM" id="SSF52283">
    <property type="entry name" value="Formate/glycerate dehydrogenase catalytic domain-like"/>
    <property type="match status" value="1"/>
</dbReference>
<organism evidence="7">
    <name type="scientific">freshwater metagenome</name>
    <dbReference type="NCBI Taxonomy" id="449393"/>
    <lineage>
        <taxon>unclassified sequences</taxon>
        <taxon>metagenomes</taxon>
        <taxon>ecological metagenomes</taxon>
    </lineage>
</organism>
<dbReference type="InterPro" id="IPR050223">
    <property type="entry name" value="D-isomer_2-hydroxyacid_DH"/>
</dbReference>
<dbReference type="Pfam" id="PF00389">
    <property type="entry name" value="2-Hacid_dh"/>
    <property type="match status" value="1"/>
</dbReference>
<dbReference type="EMBL" id="CAEZYK010000021">
    <property type="protein sequence ID" value="CAB4720008.1"/>
    <property type="molecule type" value="Genomic_DNA"/>
</dbReference>
<feature type="domain" description="D-isomer specific 2-hydroxyacid dehydrogenase NAD-binding" evidence="4">
    <location>
        <begin position="114"/>
        <end position="287"/>
    </location>
</feature>
<evidence type="ECO:0000313" key="8">
    <source>
        <dbReference type="EMBL" id="CAB5034874.1"/>
    </source>
</evidence>
<name>A0A6J7NE39_9ZZZZ</name>
<dbReference type="EMBL" id="CAFBOF010000085">
    <property type="protein sequence ID" value="CAB4991551.1"/>
    <property type="molecule type" value="Genomic_DNA"/>
</dbReference>
<evidence type="ECO:0000256" key="2">
    <source>
        <dbReference type="ARBA" id="ARBA00023027"/>
    </source>
</evidence>
<evidence type="ECO:0000259" key="4">
    <source>
        <dbReference type="Pfam" id="PF02826"/>
    </source>
</evidence>
<dbReference type="GO" id="GO:0030267">
    <property type="term" value="F:glyoxylate reductase (NADPH) activity"/>
    <property type="evidence" value="ECO:0007669"/>
    <property type="project" value="TreeGrafter"/>
</dbReference>
<keyword evidence="2" id="KW-0520">NAD</keyword>
<dbReference type="Pfam" id="PF02826">
    <property type="entry name" value="2-Hacid_dh_C"/>
    <property type="match status" value="1"/>
</dbReference>